<evidence type="ECO:0000259" key="1">
    <source>
        <dbReference type="PROSITE" id="PS51186"/>
    </source>
</evidence>
<evidence type="ECO:0000313" key="2">
    <source>
        <dbReference type="EMBL" id="TQR35911.1"/>
    </source>
</evidence>
<dbReference type="Pfam" id="PF13302">
    <property type="entry name" value="Acetyltransf_3"/>
    <property type="match status" value="1"/>
</dbReference>
<reference evidence="2 3" key="1">
    <citation type="submission" date="2018-03" db="EMBL/GenBank/DDBJ databases">
        <title>Aerobic endospore-forming bacteria genome sequencing and assembly.</title>
        <authorList>
            <person name="Cavalcante D.A."/>
            <person name="Driks A."/>
            <person name="Putonti C."/>
            <person name="De-Souza M.T."/>
        </authorList>
    </citation>
    <scope>NUCLEOTIDE SEQUENCE [LARGE SCALE GENOMIC DNA]</scope>
    <source>
        <strain evidence="2 3">SDF0037</strain>
    </source>
</reference>
<dbReference type="Gene3D" id="3.40.630.30">
    <property type="match status" value="1"/>
</dbReference>
<dbReference type="InterPro" id="IPR051531">
    <property type="entry name" value="N-acetyltransferase"/>
</dbReference>
<dbReference type="EMBL" id="SADV01000004">
    <property type="protein sequence ID" value="TQR35911.1"/>
    <property type="molecule type" value="Genomic_DNA"/>
</dbReference>
<dbReference type="GO" id="GO:0008999">
    <property type="term" value="F:protein-N-terminal-alanine acetyltransferase activity"/>
    <property type="evidence" value="ECO:0007669"/>
    <property type="project" value="TreeGrafter"/>
</dbReference>
<dbReference type="InterPro" id="IPR000182">
    <property type="entry name" value="GNAT_dom"/>
</dbReference>
<dbReference type="PROSITE" id="PS51186">
    <property type="entry name" value="GNAT"/>
    <property type="match status" value="1"/>
</dbReference>
<dbReference type="PANTHER" id="PTHR43792">
    <property type="entry name" value="GNAT FAMILY, PUTATIVE (AFU_ORTHOLOGUE AFUA_3G00765)-RELATED-RELATED"/>
    <property type="match status" value="1"/>
</dbReference>
<sequence length="186" mass="21361">MFPILDTERLVLRELTEHDAQDVLNCFSNADVLRHYGQNPLTSIEQVKQIINNFSKNYDEKRGIKWGIALKDQEGIIGTIGFQEWSTEHKRADISYALFPESWGKGYAKEAVTKVLSFGFQEMDLMRIGAIVFTENEASNKLLTNLGFEKEGILKNYMHQNGVPYDTNIFSLIKVKNHKMARTKID</sequence>
<dbReference type="RefSeq" id="WP_142508006.1">
    <property type="nucleotide sequence ID" value="NZ_SADV01000004.1"/>
</dbReference>
<dbReference type="Proteomes" id="UP000317944">
    <property type="component" value="Unassembled WGS sequence"/>
</dbReference>
<dbReference type="PANTHER" id="PTHR43792:SF9">
    <property type="entry name" value="RIBOSOMAL-PROTEIN-ALANINE ACETYLTRANSFERASE"/>
    <property type="match status" value="1"/>
</dbReference>
<evidence type="ECO:0000313" key="3">
    <source>
        <dbReference type="Proteomes" id="UP000317944"/>
    </source>
</evidence>
<protein>
    <submittedName>
        <fullName evidence="2">N-acetyltransferase</fullName>
    </submittedName>
</protein>
<comment type="caution">
    <text evidence="2">The sequence shown here is derived from an EMBL/GenBank/DDBJ whole genome shotgun (WGS) entry which is preliminary data.</text>
</comment>
<name>A0A544UPZ7_LYSSH</name>
<organism evidence="2 3">
    <name type="scientific">Lysinibacillus sphaericus</name>
    <name type="common">Bacillus sphaericus</name>
    <dbReference type="NCBI Taxonomy" id="1421"/>
    <lineage>
        <taxon>Bacteria</taxon>
        <taxon>Bacillati</taxon>
        <taxon>Bacillota</taxon>
        <taxon>Bacilli</taxon>
        <taxon>Bacillales</taxon>
        <taxon>Bacillaceae</taxon>
        <taxon>Lysinibacillus</taxon>
    </lineage>
</organism>
<dbReference type="AlphaFoldDB" id="A0A544UPZ7"/>
<feature type="domain" description="N-acetyltransferase" evidence="1">
    <location>
        <begin position="10"/>
        <end position="170"/>
    </location>
</feature>
<proteinExistence type="predicted"/>
<accession>A0A544UPZ7</accession>
<dbReference type="InterPro" id="IPR016181">
    <property type="entry name" value="Acyl_CoA_acyltransferase"/>
</dbReference>
<dbReference type="OrthoDB" id="9811523at2"/>
<dbReference type="GO" id="GO:0005737">
    <property type="term" value="C:cytoplasm"/>
    <property type="evidence" value="ECO:0007669"/>
    <property type="project" value="TreeGrafter"/>
</dbReference>
<dbReference type="SUPFAM" id="SSF55729">
    <property type="entry name" value="Acyl-CoA N-acyltransferases (Nat)"/>
    <property type="match status" value="1"/>
</dbReference>
<gene>
    <name evidence="2" type="ORF">C7Y47_06385</name>
</gene>